<reference evidence="2 3" key="1">
    <citation type="journal article" date="2024" name="G3 (Bethesda)">
        <title>Genome assembly of Hibiscus sabdariffa L. provides insights into metabolisms of medicinal natural products.</title>
        <authorList>
            <person name="Kim T."/>
        </authorList>
    </citation>
    <scope>NUCLEOTIDE SEQUENCE [LARGE SCALE GENOMIC DNA]</scope>
    <source>
        <strain evidence="2">TK-2024</strain>
        <tissue evidence="2">Old leaves</tissue>
    </source>
</reference>
<comment type="caution">
    <text evidence="2">The sequence shown here is derived from an EMBL/GenBank/DDBJ whole genome shotgun (WGS) entry which is preliminary data.</text>
</comment>
<organism evidence="2 3">
    <name type="scientific">Hibiscus sabdariffa</name>
    <name type="common">roselle</name>
    <dbReference type="NCBI Taxonomy" id="183260"/>
    <lineage>
        <taxon>Eukaryota</taxon>
        <taxon>Viridiplantae</taxon>
        <taxon>Streptophyta</taxon>
        <taxon>Embryophyta</taxon>
        <taxon>Tracheophyta</taxon>
        <taxon>Spermatophyta</taxon>
        <taxon>Magnoliopsida</taxon>
        <taxon>eudicotyledons</taxon>
        <taxon>Gunneridae</taxon>
        <taxon>Pentapetalae</taxon>
        <taxon>rosids</taxon>
        <taxon>malvids</taxon>
        <taxon>Malvales</taxon>
        <taxon>Malvaceae</taxon>
        <taxon>Malvoideae</taxon>
        <taxon>Hibiscus</taxon>
    </lineage>
</organism>
<dbReference type="Pfam" id="PF13966">
    <property type="entry name" value="zf-RVT"/>
    <property type="match status" value="1"/>
</dbReference>
<dbReference type="EMBL" id="JBBPBN010000037">
    <property type="protein sequence ID" value="KAK9000460.1"/>
    <property type="molecule type" value="Genomic_DNA"/>
</dbReference>
<evidence type="ECO:0000313" key="3">
    <source>
        <dbReference type="Proteomes" id="UP001396334"/>
    </source>
</evidence>
<dbReference type="InterPro" id="IPR026960">
    <property type="entry name" value="RVT-Znf"/>
</dbReference>
<protein>
    <recommendedName>
        <fullName evidence="1">Reverse transcriptase zinc-binding domain-containing protein</fullName>
    </recommendedName>
</protein>
<sequence>MIARSSCTPLWRALSNGWDEFLSNIAWSVGNGNSIRLYSDIWVPTLGPLYQHTLANPNSLEALSISDFVSRDGTWSMPMLHRHFNADAIAHIIGIRCPDPLDVADRAMWRWTTQHTFALKSAYMHLASSHWPPRQTIWKLIWRMAIPQRLRLFLWLAYQQNIMTNATRYGRNLAPSPTCPLCGNLPESVLHTLRDCADVRHLWSQILPDAVQRPFFGSNLHNWLSCNLSAAFIHPSVGLPWPLIFSAFVWQLWKRRNDVVFNNDRQSDHSYCARSIAWARSFHGSTSAISTVRDAAPLIASQLFWKAPEQGWIVAKLLISFVQIRHPLLCYLCFCGSKGDKSLKFYKIQILFARILRQLIPHQGTIAYKRAAISNSFAHIIPQPSKTKTSKGLWLFMTRTPPTVGTTLPRPLEGKLPRKLRGITSCLWPMSSTSRPAKFPSPIGPLQISPKICRMLHLSYNKEDRSSGTIS</sequence>
<keyword evidence="3" id="KW-1185">Reference proteome</keyword>
<name>A0ABR2QIF4_9ROSI</name>
<evidence type="ECO:0000313" key="2">
    <source>
        <dbReference type="EMBL" id="KAK9000460.1"/>
    </source>
</evidence>
<accession>A0ABR2QIF4</accession>
<feature type="domain" description="Reverse transcriptase zinc-binding" evidence="1">
    <location>
        <begin position="117"/>
        <end position="203"/>
    </location>
</feature>
<evidence type="ECO:0000259" key="1">
    <source>
        <dbReference type="Pfam" id="PF13966"/>
    </source>
</evidence>
<dbReference type="Proteomes" id="UP001396334">
    <property type="component" value="Unassembled WGS sequence"/>
</dbReference>
<gene>
    <name evidence="2" type="ORF">V6N11_080958</name>
</gene>
<proteinExistence type="predicted"/>